<name>A0ABT4Z947_HALEZ</name>
<dbReference type="RefSeq" id="WP_271970951.1">
    <property type="nucleotide sequence ID" value="NZ_JAQLUK010000243.1"/>
</dbReference>
<dbReference type="Proteomes" id="UP001210528">
    <property type="component" value="Unassembled WGS sequence"/>
</dbReference>
<keyword evidence="2" id="KW-1185">Reference proteome</keyword>
<dbReference type="EMBL" id="JAQLUK010000243">
    <property type="protein sequence ID" value="MDB2294614.1"/>
    <property type="molecule type" value="Genomic_DNA"/>
</dbReference>
<sequence length="60" mass="7162">MTRAIPDHGKWFIDDRYDPELITQLVVEVARGISKYVETRESENEFQIDEFLSYLPEENK</sequence>
<reference evidence="1 2" key="1">
    <citation type="submission" date="2023-01" db="EMBL/GenBank/DDBJ databases">
        <title>Halorubrum ezzemoulense from Santa Pola, Spain.</title>
        <authorList>
            <person name="Feng Y."/>
            <person name="Louyakis A.S."/>
            <person name="Gogarten J.P."/>
        </authorList>
    </citation>
    <scope>NUCLEOTIDE SEQUENCE [LARGE SCALE GENOMIC DNA]</scope>
    <source>
        <strain evidence="1 2">AMM015</strain>
    </source>
</reference>
<comment type="caution">
    <text evidence="1">The sequence shown here is derived from an EMBL/GenBank/DDBJ whole genome shotgun (WGS) entry which is preliminary data.</text>
</comment>
<organism evidence="1 2">
    <name type="scientific">Halorubrum ezzemoulense</name>
    <name type="common">Halorubrum chaoviator</name>
    <dbReference type="NCBI Taxonomy" id="337243"/>
    <lineage>
        <taxon>Archaea</taxon>
        <taxon>Methanobacteriati</taxon>
        <taxon>Methanobacteriota</taxon>
        <taxon>Stenosarchaea group</taxon>
        <taxon>Halobacteria</taxon>
        <taxon>Halobacteriales</taxon>
        <taxon>Haloferacaceae</taxon>
        <taxon>Halorubrum</taxon>
    </lineage>
</organism>
<proteinExistence type="predicted"/>
<protein>
    <submittedName>
        <fullName evidence="1">Uncharacterized protein</fullName>
    </submittedName>
</protein>
<evidence type="ECO:0000313" key="2">
    <source>
        <dbReference type="Proteomes" id="UP001210528"/>
    </source>
</evidence>
<accession>A0ABT4Z947</accession>
<evidence type="ECO:0000313" key="1">
    <source>
        <dbReference type="EMBL" id="MDB2294614.1"/>
    </source>
</evidence>
<feature type="non-terminal residue" evidence="1">
    <location>
        <position position="60"/>
    </location>
</feature>
<gene>
    <name evidence="1" type="ORF">PM085_20695</name>
</gene>